<evidence type="ECO:0000256" key="1">
    <source>
        <dbReference type="SAM" id="MobiDB-lite"/>
    </source>
</evidence>
<dbReference type="Proteomes" id="UP001391051">
    <property type="component" value="Unassembled WGS sequence"/>
</dbReference>
<keyword evidence="3" id="KW-1185">Reference proteome</keyword>
<dbReference type="GeneID" id="92079616"/>
<sequence>MPLLSPPQRPRPVTLLRPLHTSTYIGEPPDRTVDTGMENWRSAPTAQRQAASKKRLPPSSPLLPARRSKQQSSQTNSFLLMLGFGRVAFTRTATPPQKNGQGVPTGPIAPGYVGPPCSAAFTPRHHA</sequence>
<gene>
    <name evidence="2" type="ORF">PG986_010332</name>
</gene>
<evidence type="ECO:0000313" key="3">
    <source>
        <dbReference type="Proteomes" id="UP001391051"/>
    </source>
</evidence>
<accession>A0ABR1Q200</accession>
<evidence type="ECO:0000313" key="2">
    <source>
        <dbReference type="EMBL" id="KAK7946011.1"/>
    </source>
</evidence>
<organism evidence="2 3">
    <name type="scientific">Apiospora aurea</name>
    <dbReference type="NCBI Taxonomy" id="335848"/>
    <lineage>
        <taxon>Eukaryota</taxon>
        <taxon>Fungi</taxon>
        <taxon>Dikarya</taxon>
        <taxon>Ascomycota</taxon>
        <taxon>Pezizomycotina</taxon>
        <taxon>Sordariomycetes</taxon>
        <taxon>Xylariomycetidae</taxon>
        <taxon>Amphisphaeriales</taxon>
        <taxon>Apiosporaceae</taxon>
        <taxon>Apiospora</taxon>
    </lineage>
</organism>
<name>A0ABR1Q200_9PEZI</name>
<feature type="region of interest" description="Disordered" evidence="1">
    <location>
        <begin position="92"/>
        <end position="127"/>
    </location>
</feature>
<reference evidence="2 3" key="1">
    <citation type="submission" date="2023-01" db="EMBL/GenBank/DDBJ databases">
        <title>Analysis of 21 Apiospora genomes using comparative genomics revels a genus with tremendous synthesis potential of carbohydrate active enzymes and secondary metabolites.</title>
        <authorList>
            <person name="Sorensen T."/>
        </authorList>
    </citation>
    <scope>NUCLEOTIDE SEQUENCE [LARGE SCALE GENOMIC DNA]</scope>
    <source>
        <strain evidence="2 3">CBS 24483</strain>
    </source>
</reference>
<feature type="compositionally biased region" description="Polar residues" evidence="1">
    <location>
        <begin position="92"/>
        <end position="102"/>
    </location>
</feature>
<dbReference type="EMBL" id="JAQQWE010000007">
    <property type="protein sequence ID" value="KAK7946011.1"/>
    <property type="molecule type" value="Genomic_DNA"/>
</dbReference>
<comment type="caution">
    <text evidence="2">The sequence shown here is derived from an EMBL/GenBank/DDBJ whole genome shotgun (WGS) entry which is preliminary data.</text>
</comment>
<dbReference type="RefSeq" id="XP_066696045.1">
    <property type="nucleotide sequence ID" value="XM_066846554.1"/>
</dbReference>
<protein>
    <submittedName>
        <fullName evidence="2">Uncharacterized protein</fullName>
    </submittedName>
</protein>
<feature type="compositionally biased region" description="Pro residues" evidence="1">
    <location>
        <begin position="1"/>
        <end position="10"/>
    </location>
</feature>
<proteinExistence type="predicted"/>
<feature type="region of interest" description="Disordered" evidence="1">
    <location>
        <begin position="1"/>
        <end position="77"/>
    </location>
</feature>